<dbReference type="PANTHER" id="PTHR48081">
    <property type="entry name" value="AB HYDROLASE SUPERFAMILY PROTEIN C4A8.06C"/>
    <property type="match status" value="1"/>
</dbReference>
<dbReference type="SUPFAM" id="SSF53474">
    <property type="entry name" value="alpha/beta-Hydrolases"/>
    <property type="match status" value="1"/>
</dbReference>
<name>A0ABQ2BYL7_9FLAO</name>
<organism evidence="4 5">
    <name type="scientific">Winogradskyella haliclonae</name>
    <dbReference type="NCBI Taxonomy" id="2048558"/>
    <lineage>
        <taxon>Bacteria</taxon>
        <taxon>Pseudomonadati</taxon>
        <taxon>Bacteroidota</taxon>
        <taxon>Flavobacteriia</taxon>
        <taxon>Flavobacteriales</taxon>
        <taxon>Flavobacteriaceae</taxon>
        <taxon>Winogradskyella</taxon>
    </lineage>
</organism>
<proteinExistence type="inferred from homology"/>
<dbReference type="PANTHER" id="PTHR48081:SF8">
    <property type="entry name" value="ALPHA_BETA HYDROLASE FOLD-3 DOMAIN-CONTAINING PROTEIN-RELATED"/>
    <property type="match status" value="1"/>
</dbReference>
<protein>
    <recommendedName>
        <fullName evidence="3">Alpha/beta hydrolase fold-3 domain-containing protein</fullName>
    </recommendedName>
</protein>
<dbReference type="Gene3D" id="3.40.50.1820">
    <property type="entry name" value="alpha/beta hydrolase"/>
    <property type="match status" value="1"/>
</dbReference>
<comment type="caution">
    <text evidence="4">The sequence shown here is derived from an EMBL/GenBank/DDBJ whole genome shotgun (WGS) entry which is preliminary data.</text>
</comment>
<evidence type="ECO:0000256" key="2">
    <source>
        <dbReference type="ARBA" id="ARBA00022801"/>
    </source>
</evidence>
<dbReference type="InterPro" id="IPR013094">
    <property type="entry name" value="AB_hydrolase_3"/>
</dbReference>
<keyword evidence="5" id="KW-1185">Reference proteome</keyword>
<evidence type="ECO:0000313" key="5">
    <source>
        <dbReference type="Proteomes" id="UP000624701"/>
    </source>
</evidence>
<keyword evidence="2" id="KW-0378">Hydrolase</keyword>
<dbReference type="InterPro" id="IPR050300">
    <property type="entry name" value="GDXG_lipolytic_enzyme"/>
</dbReference>
<sequence>MKNLKYSLGLIEKCVSTILKRGVGKKKTVTWNLKTELIWATTRFTLLSSNIHGLEWLKRLSNRFNPKSSLVNELIIEEINNNVGKYLKVEPKDKKYSKNIIIYFHGGGFVTGSPYAIIEFISRLAMSSNSKIIIPFYPTAPEKFYPSAHKFAIEISEFILKEIETPIYLTGDSAGANLAITTFKKLTINNRQKIRGCILISPWVEPTSTKGTIQSNSKNDVANSQYLKNCYDMYINNNNELDEYPLTLNKSQLIKLPKTIITVGTFEMLLDQVKKLDDNLKSLKTETTLIEYDNMFHTFWNVPAKIREADKLIDDIASWLDSN</sequence>
<accession>A0ABQ2BYL7</accession>
<evidence type="ECO:0000259" key="3">
    <source>
        <dbReference type="Pfam" id="PF07859"/>
    </source>
</evidence>
<comment type="similarity">
    <text evidence="1">Belongs to the 'GDXG' lipolytic enzyme family.</text>
</comment>
<dbReference type="EMBL" id="BMDQ01000002">
    <property type="protein sequence ID" value="GGI57606.1"/>
    <property type="molecule type" value="Genomic_DNA"/>
</dbReference>
<dbReference type="InterPro" id="IPR002168">
    <property type="entry name" value="Lipase_GDXG_HIS_AS"/>
</dbReference>
<dbReference type="PROSITE" id="PS01173">
    <property type="entry name" value="LIPASE_GDXG_HIS"/>
    <property type="match status" value="1"/>
</dbReference>
<dbReference type="Proteomes" id="UP000624701">
    <property type="component" value="Unassembled WGS sequence"/>
</dbReference>
<dbReference type="InterPro" id="IPR029058">
    <property type="entry name" value="AB_hydrolase_fold"/>
</dbReference>
<reference evidence="5" key="1">
    <citation type="journal article" date="2019" name="Int. J. Syst. Evol. Microbiol.">
        <title>The Global Catalogue of Microorganisms (GCM) 10K type strain sequencing project: providing services to taxonomists for standard genome sequencing and annotation.</title>
        <authorList>
            <consortium name="The Broad Institute Genomics Platform"/>
            <consortium name="The Broad Institute Genome Sequencing Center for Infectious Disease"/>
            <person name="Wu L."/>
            <person name="Ma J."/>
        </authorList>
    </citation>
    <scope>NUCLEOTIDE SEQUENCE [LARGE SCALE GENOMIC DNA]</scope>
    <source>
        <strain evidence="5">CCM 8681</strain>
    </source>
</reference>
<evidence type="ECO:0000256" key="1">
    <source>
        <dbReference type="ARBA" id="ARBA00010515"/>
    </source>
</evidence>
<gene>
    <name evidence="4" type="ORF">GCM10011444_19150</name>
</gene>
<dbReference type="RefSeq" id="WP_188374516.1">
    <property type="nucleotide sequence ID" value="NZ_BMDQ01000002.1"/>
</dbReference>
<dbReference type="Pfam" id="PF07859">
    <property type="entry name" value="Abhydrolase_3"/>
    <property type="match status" value="1"/>
</dbReference>
<evidence type="ECO:0000313" key="4">
    <source>
        <dbReference type="EMBL" id="GGI57606.1"/>
    </source>
</evidence>
<feature type="domain" description="Alpha/beta hydrolase fold-3" evidence="3">
    <location>
        <begin position="101"/>
        <end position="300"/>
    </location>
</feature>